<organism evidence="7 8">
    <name type="scientific">Paenibacillus thermoaerophilus</name>
    <dbReference type="NCBI Taxonomy" id="1215385"/>
    <lineage>
        <taxon>Bacteria</taxon>
        <taxon>Bacillati</taxon>
        <taxon>Bacillota</taxon>
        <taxon>Bacilli</taxon>
        <taxon>Bacillales</taxon>
        <taxon>Paenibacillaceae</taxon>
        <taxon>Paenibacillus</taxon>
    </lineage>
</organism>
<evidence type="ECO:0000256" key="3">
    <source>
        <dbReference type="ARBA" id="ARBA00022801"/>
    </source>
</evidence>
<comment type="caution">
    <text evidence="7">The sequence shown here is derived from an EMBL/GenBank/DDBJ whole genome shotgun (WGS) entry which is preliminary data.</text>
</comment>
<evidence type="ECO:0000256" key="5">
    <source>
        <dbReference type="SAM" id="MobiDB-lite"/>
    </source>
</evidence>
<feature type="region of interest" description="Disordered" evidence="5">
    <location>
        <begin position="1"/>
        <end position="90"/>
    </location>
</feature>
<feature type="compositionally biased region" description="Basic and acidic residues" evidence="5">
    <location>
        <begin position="1"/>
        <end position="24"/>
    </location>
</feature>
<protein>
    <submittedName>
        <fullName evidence="7">S1C family serine protease</fullName>
        <ecNumber evidence="7">3.4.21.-</ecNumber>
    </submittedName>
</protein>
<dbReference type="PROSITE" id="PS50106">
    <property type="entry name" value="PDZ"/>
    <property type="match status" value="1"/>
</dbReference>
<keyword evidence="4" id="KW-0720">Serine protease</keyword>
<gene>
    <name evidence="7" type="ORF">ACFQWB_08315</name>
</gene>
<proteinExistence type="inferred from homology"/>
<evidence type="ECO:0000256" key="1">
    <source>
        <dbReference type="ARBA" id="ARBA00010541"/>
    </source>
</evidence>
<dbReference type="EMBL" id="JBHTGQ010000018">
    <property type="protein sequence ID" value="MFC7749944.1"/>
    <property type="molecule type" value="Genomic_DNA"/>
</dbReference>
<evidence type="ECO:0000256" key="2">
    <source>
        <dbReference type="ARBA" id="ARBA00022670"/>
    </source>
</evidence>
<evidence type="ECO:0000313" key="8">
    <source>
        <dbReference type="Proteomes" id="UP001596528"/>
    </source>
</evidence>
<dbReference type="Gene3D" id="2.40.10.10">
    <property type="entry name" value="Trypsin-like serine proteases"/>
    <property type="match status" value="2"/>
</dbReference>
<evidence type="ECO:0000256" key="4">
    <source>
        <dbReference type="ARBA" id="ARBA00022825"/>
    </source>
</evidence>
<dbReference type="GO" id="GO:0008233">
    <property type="term" value="F:peptidase activity"/>
    <property type="evidence" value="ECO:0007669"/>
    <property type="project" value="UniProtKB-KW"/>
</dbReference>
<dbReference type="GO" id="GO:0006508">
    <property type="term" value="P:proteolysis"/>
    <property type="evidence" value="ECO:0007669"/>
    <property type="project" value="UniProtKB-KW"/>
</dbReference>
<evidence type="ECO:0000313" key="7">
    <source>
        <dbReference type="EMBL" id="MFC7749944.1"/>
    </source>
</evidence>
<feature type="compositionally biased region" description="Polar residues" evidence="5">
    <location>
        <begin position="56"/>
        <end position="66"/>
    </location>
</feature>
<sequence length="516" mass="55613">MSERNDRPFDDFFKRESDPAHNEQPEGGNATKPERPSYYYAYGPYKSGGTDEAGPQQASTTYTNENGRTERADLHAPNLPVSPNWSDGREPVKTPNHVFVQGSNPWQFNGGAAPKKGGTFKVAVLSMLAGVLAMGSLMFASDRLNWFGGSSGGGSYSANGSIRTVNAEGTIASSNAGGEIRPGNIADMVEKVSPAVVLIETYSSRSSQSQFNSDIFRYFFGDGFRQSPNQNQEKQPTGMGSGFIFDKAGYILTNEHVISGAEEIYVTLQGQKEKFKAEKLGTSRELDLAVIKISGNDNFPTLPLGDSSSLRVGDWVTAIGNPGGFDHSVSVGVLSAKEREIRIQDQNQVRRYQHLLQTDAAINPGNSGGPLLNLAGEVIGINTAVSSDMQGIGFAIPTSTITEVLDNLKNNVKTPTPFIGINMANLNDELKQELKLDSTEGVIISSVVQGGPASKADLQPWDVIIELNGEKVKNTEDALAKVKKFQVGQRITVTFVRDGQKLTTALVVGDRTQFGY</sequence>
<dbReference type="Pfam" id="PF13365">
    <property type="entry name" value="Trypsin_2"/>
    <property type="match status" value="1"/>
</dbReference>
<accession>A0ABW2V1D4</accession>
<dbReference type="SUPFAM" id="SSF50156">
    <property type="entry name" value="PDZ domain-like"/>
    <property type="match status" value="1"/>
</dbReference>
<name>A0ABW2V1D4_9BACL</name>
<dbReference type="InterPro" id="IPR043504">
    <property type="entry name" value="Peptidase_S1_PA_chymotrypsin"/>
</dbReference>
<feature type="domain" description="PDZ" evidence="6">
    <location>
        <begin position="405"/>
        <end position="499"/>
    </location>
</feature>
<comment type="similarity">
    <text evidence="1">Belongs to the peptidase S1C family.</text>
</comment>
<dbReference type="EC" id="3.4.21.-" evidence="7"/>
<dbReference type="PANTHER" id="PTHR43343">
    <property type="entry name" value="PEPTIDASE S12"/>
    <property type="match status" value="1"/>
</dbReference>
<dbReference type="InterPro" id="IPR051201">
    <property type="entry name" value="Chloro_Bact_Ser_Proteases"/>
</dbReference>
<reference evidence="8" key="1">
    <citation type="journal article" date="2019" name="Int. J. Syst. Evol. Microbiol.">
        <title>The Global Catalogue of Microorganisms (GCM) 10K type strain sequencing project: providing services to taxonomists for standard genome sequencing and annotation.</title>
        <authorList>
            <consortium name="The Broad Institute Genomics Platform"/>
            <consortium name="The Broad Institute Genome Sequencing Center for Infectious Disease"/>
            <person name="Wu L."/>
            <person name="Ma J."/>
        </authorList>
    </citation>
    <scope>NUCLEOTIDE SEQUENCE [LARGE SCALE GENOMIC DNA]</scope>
    <source>
        <strain evidence="8">JCM 18657</strain>
    </source>
</reference>
<keyword evidence="8" id="KW-1185">Reference proteome</keyword>
<dbReference type="PRINTS" id="PR00834">
    <property type="entry name" value="PROTEASES2C"/>
</dbReference>
<dbReference type="InterPro" id="IPR009003">
    <property type="entry name" value="Peptidase_S1_PA"/>
</dbReference>
<dbReference type="InterPro" id="IPR036034">
    <property type="entry name" value="PDZ_sf"/>
</dbReference>
<dbReference type="InterPro" id="IPR001478">
    <property type="entry name" value="PDZ"/>
</dbReference>
<dbReference type="PANTHER" id="PTHR43343:SF3">
    <property type="entry name" value="PROTEASE DO-LIKE 8, CHLOROPLASTIC"/>
    <property type="match status" value="1"/>
</dbReference>
<dbReference type="Proteomes" id="UP001596528">
    <property type="component" value="Unassembled WGS sequence"/>
</dbReference>
<dbReference type="InterPro" id="IPR001940">
    <property type="entry name" value="Peptidase_S1C"/>
</dbReference>
<dbReference type="RefSeq" id="WP_138788232.1">
    <property type="nucleotide sequence ID" value="NZ_JBHTGQ010000018.1"/>
</dbReference>
<evidence type="ECO:0000259" key="6">
    <source>
        <dbReference type="PROSITE" id="PS50106"/>
    </source>
</evidence>
<dbReference type="Pfam" id="PF13180">
    <property type="entry name" value="PDZ_2"/>
    <property type="match status" value="1"/>
</dbReference>
<keyword evidence="3 7" id="KW-0378">Hydrolase</keyword>
<keyword evidence="2 7" id="KW-0645">Protease</keyword>
<dbReference type="SUPFAM" id="SSF50494">
    <property type="entry name" value="Trypsin-like serine proteases"/>
    <property type="match status" value="1"/>
</dbReference>
<dbReference type="SMART" id="SM00228">
    <property type="entry name" value="PDZ"/>
    <property type="match status" value="1"/>
</dbReference>
<dbReference type="Gene3D" id="2.30.42.10">
    <property type="match status" value="1"/>
</dbReference>